<keyword evidence="1" id="KW-1003">Cell membrane</keyword>
<dbReference type="InterPro" id="IPR029052">
    <property type="entry name" value="Metallo-depent_PP-like"/>
</dbReference>
<keyword evidence="6" id="KW-0464">Manganese</keyword>
<evidence type="ECO:0000256" key="2">
    <source>
        <dbReference type="ARBA" id="ARBA00022519"/>
    </source>
</evidence>
<evidence type="ECO:0000313" key="8">
    <source>
        <dbReference type="EMBL" id="MBS2099534.1"/>
    </source>
</evidence>
<sequence>MNSKKIYFASDVHLGAPGIKNHREHEIRFVSWLDSVKNDAAEIYLMGDIFDFWFEYKKVVPRGFTRFLGKLSEITDSGIPVHFFTGNHDIWVFNYLSSECGVIVHREPVVKTIYGKKYFLAHGDGLGNYDKHYNFLKSVFTNKFAQWLFSWIHPNFGIGLADFWSGKSRDKNNKIYGSHYLGDDKEYSVLYAKDVLKEQAIDYFIFGHRHVARTVSVGPESQLIFLGDWIQHFSYAVIENNSVELKYFNS</sequence>
<dbReference type="CDD" id="cd07398">
    <property type="entry name" value="MPP_YbbF-LpxH"/>
    <property type="match status" value="1"/>
</dbReference>
<dbReference type="PANTHER" id="PTHR34990:SF1">
    <property type="entry name" value="UDP-2,3-DIACYLGLUCOSAMINE HYDROLASE"/>
    <property type="match status" value="1"/>
</dbReference>
<dbReference type="EMBL" id="JAGUCO010000012">
    <property type="protein sequence ID" value="MBS2099534.1"/>
    <property type="molecule type" value="Genomic_DNA"/>
</dbReference>
<dbReference type="RefSeq" id="WP_212216778.1">
    <property type="nucleotide sequence ID" value="NZ_JAGUCO010000012.1"/>
</dbReference>
<dbReference type="InterPro" id="IPR043461">
    <property type="entry name" value="LpxH-like"/>
</dbReference>
<keyword evidence="5" id="KW-0472">Membrane</keyword>
<keyword evidence="2" id="KW-0997">Cell inner membrane</keyword>
<keyword evidence="9" id="KW-1185">Reference proteome</keyword>
<accession>A0ABS5JYH2</accession>
<evidence type="ECO:0000256" key="5">
    <source>
        <dbReference type="ARBA" id="ARBA00023136"/>
    </source>
</evidence>
<evidence type="ECO:0000313" key="9">
    <source>
        <dbReference type="Proteomes" id="UP000708576"/>
    </source>
</evidence>
<feature type="domain" description="Calcineurin-like phosphoesterase" evidence="7">
    <location>
        <begin position="5"/>
        <end position="211"/>
    </location>
</feature>
<organism evidence="8 9">
    <name type="scientific">Carboxylicivirga linearis</name>
    <dbReference type="NCBI Taxonomy" id="1628157"/>
    <lineage>
        <taxon>Bacteria</taxon>
        <taxon>Pseudomonadati</taxon>
        <taxon>Bacteroidota</taxon>
        <taxon>Bacteroidia</taxon>
        <taxon>Marinilabiliales</taxon>
        <taxon>Marinilabiliaceae</taxon>
        <taxon>Carboxylicivirga</taxon>
    </lineage>
</organism>
<comment type="caution">
    <text evidence="8">The sequence shown here is derived from an EMBL/GenBank/DDBJ whole genome shotgun (WGS) entry which is preliminary data.</text>
</comment>
<evidence type="ECO:0000256" key="1">
    <source>
        <dbReference type="ARBA" id="ARBA00022475"/>
    </source>
</evidence>
<dbReference type="Pfam" id="PF00149">
    <property type="entry name" value="Metallophos"/>
    <property type="match status" value="1"/>
</dbReference>
<keyword evidence="3" id="KW-0479">Metal-binding</keyword>
<evidence type="ECO:0000256" key="3">
    <source>
        <dbReference type="ARBA" id="ARBA00022723"/>
    </source>
</evidence>
<evidence type="ECO:0000256" key="6">
    <source>
        <dbReference type="ARBA" id="ARBA00023211"/>
    </source>
</evidence>
<dbReference type="PANTHER" id="PTHR34990">
    <property type="entry name" value="UDP-2,3-DIACYLGLUCOSAMINE HYDROLASE-RELATED"/>
    <property type="match status" value="1"/>
</dbReference>
<evidence type="ECO:0000256" key="4">
    <source>
        <dbReference type="ARBA" id="ARBA00022801"/>
    </source>
</evidence>
<evidence type="ECO:0000259" key="7">
    <source>
        <dbReference type="Pfam" id="PF00149"/>
    </source>
</evidence>
<dbReference type="SUPFAM" id="SSF56300">
    <property type="entry name" value="Metallo-dependent phosphatases"/>
    <property type="match status" value="1"/>
</dbReference>
<keyword evidence="4" id="KW-0378">Hydrolase</keyword>
<dbReference type="InterPro" id="IPR004843">
    <property type="entry name" value="Calcineurin-like_PHP"/>
</dbReference>
<dbReference type="Gene3D" id="3.60.21.10">
    <property type="match status" value="1"/>
</dbReference>
<reference evidence="8 9" key="1">
    <citation type="journal article" date="2015" name="Int. J. Syst. Evol. Microbiol.">
        <title>Carboxylicivirga linearis sp. nov., isolated from a sea cucumber culture pond.</title>
        <authorList>
            <person name="Wang F.Q."/>
            <person name="Zhou Y.X."/>
            <person name="Lin X.Z."/>
            <person name="Chen G.J."/>
            <person name="Du Z.J."/>
        </authorList>
    </citation>
    <scope>NUCLEOTIDE SEQUENCE [LARGE SCALE GENOMIC DNA]</scope>
    <source>
        <strain evidence="8 9">FB218</strain>
    </source>
</reference>
<proteinExistence type="predicted"/>
<name>A0ABS5JYH2_9BACT</name>
<dbReference type="Proteomes" id="UP000708576">
    <property type="component" value="Unassembled WGS sequence"/>
</dbReference>
<protein>
    <submittedName>
        <fullName evidence="8">UDP-2,3-diacylglucosamine diphosphatase</fullName>
    </submittedName>
</protein>
<gene>
    <name evidence="8" type="ORF">KEM10_14660</name>
</gene>